<gene>
    <name evidence="4" type="ORF">RCL2_000838800</name>
    <name evidence="3" type="ORF">RclHR1_02730003</name>
</gene>
<dbReference type="EMBL" id="BEXD01001924">
    <property type="protein sequence ID" value="GBB96331.1"/>
    <property type="molecule type" value="Genomic_DNA"/>
</dbReference>
<feature type="signal peptide" evidence="2">
    <location>
        <begin position="1"/>
        <end position="26"/>
    </location>
</feature>
<dbReference type="Proteomes" id="UP000247702">
    <property type="component" value="Unassembled WGS sequence"/>
</dbReference>
<proteinExistence type="predicted"/>
<feature type="transmembrane region" description="Helical" evidence="1">
    <location>
        <begin position="872"/>
        <end position="894"/>
    </location>
</feature>
<organism evidence="3 5">
    <name type="scientific">Rhizophagus clarus</name>
    <dbReference type="NCBI Taxonomy" id="94130"/>
    <lineage>
        <taxon>Eukaryota</taxon>
        <taxon>Fungi</taxon>
        <taxon>Fungi incertae sedis</taxon>
        <taxon>Mucoromycota</taxon>
        <taxon>Glomeromycotina</taxon>
        <taxon>Glomeromycetes</taxon>
        <taxon>Glomerales</taxon>
        <taxon>Glomeraceae</taxon>
        <taxon>Rhizophagus</taxon>
    </lineage>
</organism>
<protein>
    <recommendedName>
        <fullName evidence="6">SbsA Ig-like domain-containing protein</fullName>
    </recommendedName>
</protein>
<evidence type="ECO:0008006" key="6">
    <source>
        <dbReference type="Google" id="ProtNLM"/>
    </source>
</evidence>
<keyword evidence="1" id="KW-0472">Membrane</keyword>
<keyword evidence="1" id="KW-0812">Transmembrane</keyword>
<dbReference type="EMBL" id="BLAL01000053">
    <property type="protein sequence ID" value="GES81128.1"/>
    <property type="molecule type" value="Genomic_DNA"/>
</dbReference>
<feature type="transmembrane region" description="Helical" evidence="1">
    <location>
        <begin position="787"/>
        <end position="807"/>
    </location>
</feature>
<keyword evidence="1" id="KW-1133">Transmembrane helix</keyword>
<feature type="chain" id="PRO_5036060146" description="SbsA Ig-like domain-containing protein" evidence="2">
    <location>
        <begin position="27"/>
        <end position="953"/>
    </location>
</feature>
<feature type="transmembrane region" description="Helical" evidence="1">
    <location>
        <begin position="759"/>
        <end position="781"/>
    </location>
</feature>
<sequence>MVKLLISFTHLVFICCFLVSSQYVSSQSISSRDILLQNESSQNASSQDMLYTYEEPNEGLKFLNTVANSDGTLMIQMAFESEDEGCILPYFHLRLIEKTGQVRRIDLNYTFPTEEACPLTPITNFTPLTYNYIMVTYIKSDNGIENKYGLVINYSSEIIGEPIYLGSASVYFDRSIVPEKGFIRIEKPNENGIATWNWHSAPDIITGEIAEISNGTFYVPSLTTYTLVDSSNFVLIDGGFGYLFILKHNERMNPSAINDPNLQYWRVYVSFLREGTDSPTIPSLVYQSTKKLNNIEFMSPCTASYNATGYICIMTFNNTITDRKRNQSWTEVNYYQLGFLSTGAFERLDIIPKPTNSSSFDLTSLLYGGFLVTNYYAKAMDGYILYDDGSYMPQSEISFGPGFVHYNMFKRNNTFFGVKKQIGNKIDILLKPLPRIINHGSEYDNPVIDSTKPAINEVVGSSIEEITIKYDMPVKLSTANVSIYQLNDDPFKPSLLRQTISGDSKLCNVGSDNYTVHIPIFKSTFNQPNSVYYVVVENNFVISQARDEPLIGIKEKIWKFSIKPFEVEQHSDPVTGSFRLNEEGSLRFLHAPNRAEFVQNMIQEFSKIIPVNEERLTTNGKWQYDPSSPQKILLSININEAEDDKTEPNSRTIYDNLSVMIKRKDFTALSNSEYTSLIDESAPLTMTQNYFEKFFPLIIIFIVSSIVLTTLYFIARQLNPGGRNSAIFETAFVIIDFAADLAFTLNNVKNVPKLMIPNMVFFVVPIIVNCLFGLNIFIFEITNHPSFVIWFSQFPTLSSMFTLFSAIDIRVLNTLSSELFGLKILSAPLTQRSRKLMLWGSVINILIEDVPQLIIQGIYYNSVVTYDLIPSLALASGGLVIANKLILSSYHALVRWHHRRNKIRDSTRHLSIASLRSIKSNVEIFNEKKIEQENYYEEKDLTENISYESTDWE</sequence>
<keyword evidence="5" id="KW-1185">Reference proteome</keyword>
<accession>A0A2Z6RHF5</accession>
<evidence type="ECO:0000313" key="5">
    <source>
        <dbReference type="Proteomes" id="UP000247702"/>
    </source>
</evidence>
<feature type="transmembrane region" description="Helical" evidence="1">
    <location>
        <begin position="694"/>
        <end position="715"/>
    </location>
</feature>
<evidence type="ECO:0000256" key="1">
    <source>
        <dbReference type="SAM" id="Phobius"/>
    </source>
</evidence>
<dbReference type="Proteomes" id="UP000615446">
    <property type="component" value="Unassembled WGS sequence"/>
</dbReference>
<evidence type="ECO:0000313" key="3">
    <source>
        <dbReference type="EMBL" id="GBB96331.1"/>
    </source>
</evidence>
<name>A0A2Z6RHF5_9GLOM</name>
<reference evidence="3 5" key="1">
    <citation type="submission" date="2017-11" db="EMBL/GenBank/DDBJ databases">
        <title>The genome of Rhizophagus clarus HR1 reveals common genetic basis of auxotrophy among arbuscular mycorrhizal fungi.</title>
        <authorList>
            <person name="Kobayashi Y."/>
        </authorList>
    </citation>
    <scope>NUCLEOTIDE SEQUENCE [LARGE SCALE GENOMIC DNA]</scope>
    <source>
        <strain evidence="3 5">HR1</strain>
    </source>
</reference>
<evidence type="ECO:0000313" key="4">
    <source>
        <dbReference type="EMBL" id="GES81128.1"/>
    </source>
</evidence>
<reference evidence="4" key="2">
    <citation type="submission" date="2019-10" db="EMBL/GenBank/DDBJ databases">
        <title>Conservation and host-specific expression of non-tandemly repeated heterogenous ribosome RNA gene in arbuscular mycorrhizal fungi.</title>
        <authorList>
            <person name="Maeda T."/>
            <person name="Kobayashi Y."/>
            <person name="Nakagawa T."/>
            <person name="Ezawa T."/>
            <person name="Yamaguchi K."/>
            <person name="Bino T."/>
            <person name="Nishimoto Y."/>
            <person name="Shigenobu S."/>
            <person name="Kawaguchi M."/>
        </authorList>
    </citation>
    <scope>NUCLEOTIDE SEQUENCE</scope>
    <source>
        <strain evidence="4">HR1</strain>
    </source>
</reference>
<dbReference type="STRING" id="94130.A0A2Z6RHF5"/>
<keyword evidence="2" id="KW-0732">Signal</keyword>
<comment type="caution">
    <text evidence="3">The sequence shown here is derived from an EMBL/GenBank/DDBJ whole genome shotgun (WGS) entry which is preliminary data.</text>
</comment>
<dbReference type="OrthoDB" id="2327888at2759"/>
<dbReference type="AlphaFoldDB" id="A0A2Z6RHF5"/>
<evidence type="ECO:0000256" key="2">
    <source>
        <dbReference type="SAM" id="SignalP"/>
    </source>
</evidence>